<protein>
    <recommendedName>
        <fullName evidence="11">RING-CH-type domain-containing protein</fullName>
    </recommendedName>
</protein>
<reference evidence="12" key="1">
    <citation type="submission" date="2023-10" db="EMBL/GenBank/DDBJ databases">
        <title>Genome assembly of Pristionchus species.</title>
        <authorList>
            <person name="Yoshida K."/>
            <person name="Sommer R.J."/>
        </authorList>
    </citation>
    <scope>NUCLEOTIDE SEQUENCE</scope>
    <source>
        <strain evidence="12">RS5133</strain>
    </source>
</reference>
<dbReference type="AlphaFoldDB" id="A0AAV5VFZ1"/>
<dbReference type="EMBL" id="BTSY01000002">
    <property type="protein sequence ID" value="GMT16794.1"/>
    <property type="molecule type" value="Genomic_DNA"/>
</dbReference>
<dbReference type="CDD" id="cd16495">
    <property type="entry name" value="RING_CH-C4HC3_MARCH"/>
    <property type="match status" value="1"/>
</dbReference>
<accession>A0AAV5VFZ1</accession>
<keyword evidence="13" id="KW-1185">Reference proteome</keyword>
<dbReference type="PANTHER" id="PTHR46065:SF3">
    <property type="entry name" value="FI20425P1"/>
    <property type="match status" value="1"/>
</dbReference>
<keyword evidence="5" id="KW-0863">Zinc-finger</keyword>
<gene>
    <name evidence="12" type="ORF">PFISCL1PPCAC_8091</name>
</gene>
<feature type="transmembrane region" description="Helical" evidence="10">
    <location>
        <begin position="137"/>
        <end position="160"/>
    </location>
</feature>
<evidence type="ECO:0000313" key="12">
    <source>
        <dbReference type="EMBL" id="GMT16794.1"/>
    </source>
</evidence>
<keyword evidence="8 10" id="KW-1133">Transmembrane helix</keyword>
<keyword evidence="7" id="KW-0862">Zinc</keyword>
<evidence type="ECO:0000256" key="9">
    <source>
        <dbReference type="ARBA" id="ARBA00023136"/>
    </source>
</evidence>
<dbReference type="InterPro" id="IPR013083">
    <property type="entry name" value="Znf_RING/FYVE/PHD"/>
</dbReference>
<dbReference type="Pfam" id="PF12906">
    <property type="entry name" value="RINGv"/>
    <property type="match status" value="1"/>
</dbReference>
<dbReference type="InterPro" id="IPR011016">
    <property type="entry name" value="Znf_RING-CH"/>
</dbReference>
<evidence type="ECO:0000256" key="6">
    <source>
        <dbReference type="ARBA" id="ARBA00022786"/>
    </source>
</evidence>
<dbReference type="Proteomes" id="UP001432322">
    <property type="component" value="Unassembled WGS sequence"/>
</dbReference>
<dbReference type="SUPFAM" id="SSF57850">
    <property type="entry name" value="RING/U-box"/>
    <property type="match status" value="1"/>
</dbReference>
<evidence type="ECO:0000259" key="11">
    <source>
        <dbReference type="PROSITE" id="PS51292"/>
    </source>
</evidence>
<organism evidence="12 13">
    <name type="scientific">Pristionchus fissidentatus</name>
    <dbReference type="NCBI Taxonomy" id="1538716"/>
    <lineage>
        <taxon>Eukaryota</taxon>
        <taxon>Metazoa</taxon>
        <taxon>Ecdysozoa</taxon>
        <taxon>Nematoda</taxon>
        <taxon>Chromadorea</taxon>
        <taxon>Rhabditida</taxon>
        <taxon>Rhabditina</taxon>
        <taxon>Diplogasteromorpha</taxon>
        <taxon>Diplogasteroidea</taxon>
        <taxon>Neodiplogasteridae</taxon>
        <taxon>Pristionchus</taxon>
    </lineage>
</organism>
<keyword evidence="9 10" id="KW-0472">Membrane</keyword>
<proteinExistence type="predicted"/>
<evidence type="ECO:0000256" key="1">
    <source>
        <dbReference type="ARBA" id="ARBA00004141"/>
    </source>
</evidence>
<evidence type="ECO:0000256" key="8">
    <source>
        <dbReference type="ARBA" id="ARBA00022989"/>
    </source>
</evidence>
<keyword evidence="2" id="KW-0808">Transferase</keyword>
<keyword evidence="4" id="KW-0479">Metal-binding</keyword>
<evidence type="ECO:0000256" key="2">
    <source>
        <dbReference type="ARBA" id="ARBA00022679"/>
    </source>
</evidence>
<comment type="subcellular location">
    <subcellularLocation>
        <location evidence="1">Membrane</location>
        <topology evidence="1">Multi-pass membrane protein</topology>
    </subcellularLocation>
</comment>
<dbReference type="GO" id="GO:0008270">
    <property type="term" value="F:zinc ion binding"/>
    <property type="evidence" value="ECO:0007669"/>
    <property type="project" value="UniProtKB-KW"/>
</dbReference>
<dbReference type="Gene3D" id="3.30.40.10">
    <property type="entry name" value="Zinc/RING finger domain, C3HC4 (zinc finger)"/>
    <property type="match status" value="1"/>
</dbReference>
<evidence type="ECO:0000256" key="10">
    <source>
        <dbReference type="SAM" id="Phobius"/>
    </source>
</evidence>
<sequence length="207" mass="23399">RSSSLSLLAYSDMNTNTEEEISCRICRDETGPFVTPCMCAGSIAYVHSPCLETWVQTRNCTLCEVCKMEYSRSSSELRPVKEWSMPTPLSSSLDDVIDFYCTIMWAAFMIRTVYVTVKSGAGAVPLLVGQVLGNGTVYFLWWTSFWLNFVYYGIISILLADRWLTLNTRFVFTNRFHPLIKTAHSPKLKTARAHSLSKSMSNLAKAQ</sequence>
<dbReference type="GO" id="GO:0016020">
    <property type="term" value="C:membrane"/>
    <property type="evidence" value="ECO:0007669"/>
    <property type="project" value="UniProtKB-SubCell"/>
</dbReference>
<evidence type="ECO:0000256" key="5">
    <source>
        <dbReference type="ARBA" id="ARBA00022771"/>
    </source>
</evidence>
<feature type="non-terminal residue" evidence="12">
    <location>
        <position position="1"/>
    </location>
</feature>
<evidence type="ECO:0000256" key="7">
    <source>
        <dbReference type="ARBA" id="ARBA00022833"/>
    </source>
</evidence>
<dbReference type="PROSITE" id="PS51292">
    <property type="entry name" value="ZF_RING_CH"/>
    <property type="match status" value="1"/>
</dbReference>
<name>A0AAV5VFZ1_9BILA</name>
<keyword evidence="6" id="KW-0833">Ubl conjugation pathway</keyword>
<feature type="domain" description="RING-CH-type" evidence="11">
    <location>
        <begin position="15"/>
        <end position="73"/>
    </location>
</feature>
<evidence type="ECO:0000313" key="13">
    <source>
        <dbReference type="Proteomes" id="UP001432322"/>
    </source>
</evidence>
<evidence type="ECO:0000256" key="3">
    <source>
        <dbReference type="ARBA" id="ARBA00022692"/>
    </source>
</evidence>
<dbReference type="SMART" id="SM00744">
    <property type="entry name" value="RINGv"/>
    <property type="match status" value="1"/>
</dbReference>
<dbReference type="GO" id="GO:0016740">
    <property type="term" value="F:transferase activity"/>
    <property type="evidence" value="ECO:0007669"/>
    <property type="project" value="UniProtKB-KW"/>
</dbReference>
<dbReference type="PANTHER" id="PTHR46065">
    <property type="entry name" value="E3 UBIQUITIN-PROTEIN LIGASE MARCH 2/3 FAMILY MEMBER"/>
    <property type="match status" value="1"/>
</dbReference>
<evidence type="ECO:0000256" key="4">
    <source>
        <dbReference type="ARBA" id="ARBA00022723"/>
    </source>
</evidence>
<keyword evidence="3 10" id="KW-0812">Transmembrane</keyword>
<comment type="caution">
    <text evidence="12">The sequence shown here is derived from an EMBL/GenBank/DDBJ whole genome shotgun (WGS) entry which is preliminary data.</text>
</comment>